<proteinExistence type="predicted"/>
<dbReference type="Proteomes" id="UP000235371">
    <property type="component" value="Unassembled WGS sequence"/>
</dbReference>
<keyword evidence="4" id="KW-1185">Reference proteome</keyword>
<feature type="region of interest" description="Disordered" evidence="1">
    <location>
        <begin position="376"/>
        <end position="403"/>
    </location>
</feature>
<evidence type="ECO:0000259" key="2">
    <source>
        <dbReference type="Pfam" id="PF20233"/>
    </source>
</evidence>
<dbReference type="AlphaFoldDB" id="A0A2J6TLL8"/>
<sequence length="543" mass="60027">MSSRSKGRSNRGYPTQWSGWVWSEEYQRHYRSRLRGPDDYEYEYEKEQAPSAQTPRTPAEGPALDPTPDIYPQQQNYTTKTAGAADVESLNQSFARTSISPSGGAYVAPYTVGPASYGPSTGSHPTSPYGGAPSYSAEAYTSPSTAWQNHIRTRDPETDREEFDPHYKVHPAWQFKWGKIFKVLWAEPRGAGGEGSAGGTSGTGSVTVRKNERGKEMYAKVRRFVIIKPMEGHCICLPILTYSGQGVKKRGVHAEHHAIIYSGKKPVAFRGEKEKGLQMRSIKVTPDNPRHKLDDASRLNYAKTYTVEYNVKVWFIAKVSSDSEWQIRTDYNRVHPPLEIKGVRPAETAEDTTEHAGGGTYVAGYTGYTAPYTSAPYSSSSAYPQSSQQGMYDHAPESHSTSADGYTNSYFPASSSNTGYSSGSYGSGGAAYSTADTSTAAGGYGTSDYYAGGHASSQTTTGYETRELHSVPEGQEQWGNPRQEEQTDRRGHGQGRKKRQDQEPEPRDQSRRRRGDPEHNPEPEEEDYPEEPTVPPGDDDLYD</sequence>
<feature type="compositionally biased region" description="Basic and acidic residues" evidence="1">
    <location>
        <begin position="500"/>
        <end position="522"/>
    </location>
</feature>
<accession>A0A2J6TLL8</accession>
<reference evidence="3 4" key="1">
    <citation type="submission" date="2016-04" db="EMBL/GenBank/DDBJ databases">
        <title>A degradative enzymes factory behind the ericoid mycorrhizal symbiosis.</title>
        <authorList>
            <consortium name="DOE Joint Genome Institute"/>
            <person name="Martino E."/>
            <person name="Morin E."/>
            <person name="Grelet G."/>
            <person name="Kuo A."/>
            <person name="Kohler A."/>
            <person name="Daghino S."/>
            <person name="Barry K."/>
            <person name="Choi C."/>
            <person name="Cichocki N."/>
            <person name="Clum A."/>
            <person name="Copeland A."/>
            <person name="Hainaut M."/>
            <person name="Haridas S."/>
            <person name="Labutti K."/>
            <person name="Lindquist E."/>
            <person name="Lipzen A."/>
            <person name="Khouja H.-R."/>
            <person name="Murat C."/>
            <person name="Ohm R."/>
            <person name="Olson A."/>
            <person name="Spatafora J."/>
            <person name="Veneault-Fourrey C."/>
            <person name="Henrissat B."/>
            <person name="Grigoriev I."/>
            <person name="Martin F."/>
            <person name="Perotto S."/>
        </authorList>
    </citation>
    <scope>NUCLEOTIDE SEQUENCE [LARGE SCALE GENOMIC DNA]</scope>
    <source>
        <strain evidence="3 4">E</strain>
    </source>
</reference>
<dbReference type="Pfam" id="PF20233">
    <property type="entry name" value="DUF6590"/>
    <property type="match status" value="1"/>
</dbReference>
<feature type="region of interest" description="Disordered" evidence="1">
    <location>
        <begin position="469"/>
        <end position="543"/>
    </location>
</feature>
<gene>
    <name evidence="3" type="ORF">K444DRAFT_316172</name>
</gene>
<evidence type="ECO:0000313" key="4">
    <source>
        <dbReference type="Proteomes" id="UP000235371"/>
    </source>
</evidence>
<dbReference type="OrthoDB" id="3559580at2759"/>
<feature type="region of interest" description="Disordered" evidence="1">
    <location>
        <begin position="41"/>
        <end position="72"/>
    </location>
</feature>
<dbReference type="GeneID" id="36579930"/>
<evidence type="ECO:0000256" key="1">
    <source>
        <dbReference type="SAM" id="MobiDB-lite"/>
    </source>
</evidence>
<feature type="domain" description="DUF6590" evidence="2">
    <location>
        <begin position="174"/>
        <end position="323"/>
    </location>
</feature>
<dbReference type="RefSeq" id="XP_024740818.1">
    <property type="nucleotide sequence ID" value="XM_024871848.1"/>
</dbReference>
<dbReference type="InterPro" id="IPR046497">
    <property type="entry name" value="DUF6590"/>
</dbReference>
<dbReference type="STRING" id="1095630.A0A2J6TLL8"/>
<feature type="compositionally biased region" description="Low complexity" evidence="1">
    <location>
        <begin position="376"/>
        <end position="389"/>
    </location>
</feature>
<dbReference type="InParanoid" id="A0A2J6TLL8"/>
<name>A0A2J6TLL8_9HELO</name>
<feature type="compositionally biased region" description="Basic and acidic residues" evidence="1">
    <location>
        <begin position="482"/>
        <end position="491"/>
    </location>
</feature>
<evidence type="ECO:0000313" key="3">
    <source>
        <dbReference type="EMBL" id="PMD63914.1"/>
    </source>
</evidence>
<organism evidence="3 4">
    <name type="scientific">Hyaloscypha bicolor E</name>
    <dbReference type="NCBI Taxonomy" id="1095630"/>
    <lineage>
        <taxon>Eukaryota</taxon>
        <taxon>Fungi</taxon>
        <taxon>Dikarya</taxon>
        <taxon>Ascomycota</taxon>
        <taxon>Pezizomycotina</taxon>
        <taxon>Leotiomycetes</taxon>
        <taxon>Helotiales</taxon>
        <taxon>Hyaloscyphaceae</taxon>
        <taxon>Hyaloscypha</taxon>
        <taxon>Hyaloscypha bicolor</taxon>
    </lineage>
</organism>
<protein>
    <recommendedName>
        <fullName evidence="2">DUF6590 domain-containing protein</fullName>
    </recommendedName>
</protein>
<dbReference type="EMBL" id="KZ613777">
    <property type="protein sequence ID" value="PMD63914.1"/>
    <property type="molecule type" value="Genomic_DNA"/>
</dbReference>
<dbReference type="PANTHER" id="PTHR35391">
    <property type="entry name" value="C2H2-TYPE DOMAIN-CONTAINING PROTEIN-RELATED"/>
    <property type="match status" value="1"/>
</dbReference>
<dbReference type="PANTHER" id="PTHR35391:SF5">
    <property type="entry name" value="DUF6590 DOMAIN-CONTAINING PROTEIN"/>
    <property type="match status" value="1"/>
</dbReference>